<dbReference type="Pfam" id="PF02801">
    <property type="entry name" value="Ketoacyl-synt_C"/>
    <property type="match status" value="1"/>
</dbReference>
<dbReference type="PROSITE" id="PS52004">
    <property type="entry name" value="KS3_2"/>
    <property type="match status" value="1"/>
</dbReference>
<feature type="domain" description="Carrier" evidence="10">
    <location>
        <begin position="2606"/>
        <end position="2687"/>
    </location>
</feature>
<evidence type="ECO:0000313" key="13">
    <source>
        <dbReference type="EMBL" id="KAJ9136775.1"/>
    </source>
</evidence>
<dbReference type="Pfam" id="PF08242">
    <property type="entry name" value="Methyltransf_12"/>
    <property type="match status" value="1"/>
</dbReference>
<dbReference type="InterPro" id="IPR036736">
    <property type="entry name" value="ACP-like_sf"/>
</dbReference>
<evidence type="ECO:0000259" key="12">
    <source>
        <dbReference type="PROSITE" id="PS52019"/>
    </source>
</evidence>
<keyword evidence="5" id="KW-0560">Oxidoreductase</keyword>
<evidence type="ECO:0000259" key="11">
    <source>
        <dbReference type="PROSITE" id="PS52004"/>
    </source>
</evidence>
<dbReference type="GO" id="GO:0006633">
    <property type="term" value="P:fatty acid biosynthetic process"/>
    <property type="evidence" value="ECO:0007669"/>
    <property type="project" value="TreeGrafter"/>
</dbReference>
<evidence type="ECO:0000256" key="6">
    <source>
        <dbReference type="ARBA" id="ARBA00023268"/>
    </source>
</evidence>
<dbReference type="Pfam" id="PF00698">
    <property type="entry name" value="Acyl_transf_1"/>
    <property type="match status" value="1"/>
</dbReference>
<dbReference type="InterPro" id="IPR049552">
    <property type="entry name" value="PKS_DH_N"/>
</dbReference>
<feature type="compositionally biased region" description="Polar residues" evidence="9">
    <location>
        <begin position="463"/>
        <end position="473"/>
    </location>
</feature>
<dbReference type="SMART" id="SM00825">
    <property type="entry name" value="PKS_KS"/>
    <property type="match status" value="1"/>
</dbReference>
<dbReference type="SUPFAM" id="SSF50129">
    <property type="entry name" value="GroES-like"/>
    <property type="match status" value="1"/>
</dbReference>
<feature type="region of interest" description="Disordered" evidence="9">
    <location>
        <begin position="982"/>
        <end position="1006"/>
    </location>
</feature>
<dbReference type="InterPro" id="IPR014031">
    <property type="entry name" value="Ketoacyl_synth_C"/>
</dbReference>
<dbReference type="InterPro" id="IPR016035">
    <property type="entry name" value="Acyl_Trfase/lysoPLipase"/>
</dbReference>
<evidence type="ECO:0000256" key="2">
    <source>
        <dbReference type="ARBA" id="ARBA00022553"/>
    </source>
</evidence>
<evidence type="ECO:0000256" key="3">
    <source>
        <dbReference type="ARBA" id="ARBA00022679"/>
    </source>
</evidence>
<evidence type="ECO:0000256" key="4">
    <source>
        <dbReference type="ARBA" id="ARBA00022857"/>
    </source>
</evidence>
<dbReference type="SMART" id="SM00826">
    <property type="entry name" value="PKS_DH"/>
    <property type="match status" value="1"/>
</dbReference>
<keyword evidence="6" id="KW-0511">Multifunctional enzyme</keyword>
<protein>
    <submittedName>
        <fullName evidence="13">Polyketide synthase</fullName>
    </submittedName>
</protein>
<feature type="region of interest" description="Disordered" evidence="9">
    <location>
        <begin position="286"/>
        <end position="305"/>
    </location>
</feature>
<gene>
    <name evidence="13" type="ORF">NKR19_g8445</name>
</gene>
<dbReference type="Pfam" id="PF14765">
    <property type="entry name" value="PS-DH"/>
    <property type="match status" value="1"/>
</dbReference>
<dbReference type="InterPro" id="IPR029063">
    <property type="entry name" value="SAM-dependent_MTases_sf"/>
</dbReference>
<dbReference type="EMBL" id="JANBVN010000171">
    <property type="protein sequence ID" value="KAJ9136775.1"/>
    <property type="molecule type" value="Genomic_DNA"/>
</dbReference>
<dbReference type="Pfam" id="PF13602">
    <property type="entry name" value="ADH_zinc_N_2"/>
    <property type="match status" value="1"/>
</dbReference>
<proteinExistence type="predicted"/>
<keyword evidence="4" id="KW-0521">NADP</keyword>
<dbReference type="CDD" id="cd00833">
    <property type="entry name" value="PKS"/>
    <property type="match status" value="1"/>
</dbReference>
<organism evidence="13 14">
    <name type="scientific">Coniochaeta hoffmannii</name>
    <dbReference type="NCBI Taxonomy" id="91930"/>
    <lineage>
        <taxon>Eukaryota</taxon>
        <taxon>Fungi</taxon>
        <taxon>Dikarya</taxon>
        <taxon>Ascomycota</taxon>
        <taxon>Pezizomycotina</taxon>
        <taxon>Sordariomycetes</taxon>
        <taxon>Sordariomycetidae</taxon>
        <taxon>Coniochaetales</taxon>
        <taxon>Coniochaetaceae</taxon>
        <taxon>Coniochaeta</taxon>
    </lineage>
</organism>
<dbReference type="Gene3D" id="3.40.50.720">
    <property type="entry name" value="NAD(P)-binding Rossmann-like Domain"/>
    <property type="match status" value="2"/>
</dbReference>
<dbReference type="InterPro" id="IPR036291">
    <property type="entry name" value="NAD(P)-bd_dom_sf"/>
</dbReference>
<dbReference type="GO" id="GO:0030639">
    <property type="term" value="P:polyketide biosynthetic process"/>
    <property type="evidence" value="ECO:0007669"/>
    <property type="project" value="UniProtKB-ARBA"/>
</dbReference>
<reference evidence="13" key="1">
    <citation type="submission" date="2022-07" db="EMBL/GenBank/DDBJ databases">
        <title>Fungi with potential for degradation of polypropylene.</title>
        <authorList>
            <person name="Gostincar C."/>
        </authorList>
    </citation>
    <scope>NUCLEOTIDE SEQUENCE</scope>
    <source>
        <strain evidence="13">EXF-13287</strain>
    </source>
</reference>
<comment type="caution">
    <text evidence="13">The sequence shown here is derived from an EMBL/GenBank/DDBJ whole genome shotgun (WGS) entry which is preliminary data.</text>
</comment>
<dbReference type="Gene3D" id="3.40.366.10">
    <property type="entry name" value="Malonyl-Coenzyme A Acyl Carrier Protein, domain 2"/>
    <property type="match status" value="1"/>
</dbReference>
<dbReference type="InterPro" id="IPR020841">
    <property type="entry name" value="PKS_Beta-ketoAc_synthase_dom"/>
</dbReference>
<dbReference type="InterPro" id="IPR009081">
    <property type="entry name" value="PP-bd_ACP"/>
</dbReference>
<keyword evidence="7" id="KW-0012">Acyltransferase</keyword>
<dbReference type="SUPFAM" id="SSF53335">
    <property type="entry name" value="S-adenosyl-L-methionine-dependent methyltransferases"/>
    <property type="match status" value="1"/>
</dbReference>
<dbReference type="InterPro" id="IPR014030">
    <property type="entry name" value="Ketoacyl_synth_N"/>
</dbReference>
<feature type="region of interest" description="Disordered" evidence="9">
    <location>
        <begin position="462"/>
        <end position="492"/>
    </location>
</feature>
<dbReference type="GO" id="GO:0031177">
    <property type="term" value="F:phosphopantetheine binding"/>
    <property type="evidence" value="ECO:0007669"/>
    <property type="project" value="InterPro"/>
</dbReference>
<dbReference type="SUPFAM" id="SSF47336">
    <property type="entry name" value="ACP-like"/>
    <property type="match status" value="1"/>
</dbReference>
<dbReference type="Gene3D" id="3.10.129.110">
    <property type="entry name" value="Polyketide synthase dehydratase"/>
    <property type="match status" value="1"/>
</dbReference>
<dbReference type="SUPFAM" id="SSF51735">
    <property type="entry name" value="NAD(P)-binding Rossmann-fold domains"/>
    <property type="match status" value="2"/>
</dbReference>
<dbReference type="Gene3D" id="3.90.180.10">
    <property type="entry name" value="Medium-chain alcohol dehydrogenases, catalytic domain"/>
    <property type="match status" value="1"/>
</dbReference>
<dbReference type="InterPro" id="IPR006162">
    <property type="entry name" value="Ppantetheine_attach_site"/>
</dbReference>
<dbReference type="Pfam" id="PF23114">
    <property type="entry name" value="NAD-bd_HRPKS_sdrA"/>
    <property type="match status" value="1"/>
</dbReference>
<evidence type="ECO:0000256" key="9">
    <source>
        <dbReference type="SAM" id="MobiDB-lite"/>
    </source>
</evidence>
<dbReference type="FunFam" id="3.40.50.720:FF:000209">
    <property type="entry name" value="Polyketide synthase Pks12"/>
    <property type="match status" value="1"/>
</dbReference>
<dbReference type="PANTHER" id="PTHR43775:SF29">
    <property type="entry name" value="ASPERFURANONE POLYKETIDE SYNTHASE AFOG-RELATED"/>
    <property type="match status" value="1"/>
</dbReference>
<dbReference type="SUPFAM" id="SSF52151">
    <property type="entry name" value="FabD/lysophospholipase-like"/>
    <property type="match status" value="1"/>
</dbReference>
<dbReference type="SMART" id="SM00827">
    <property type="entry name" value="PKS_AT"/>
    <property type="match status" value="1"/>
</dbReference>
<dbReference type="Pfam" id="PF16197">
    <property type="entry name" value="KAsynt_C_assoc"/>
    <property type="match status" value="1"/>
</dbReference>
<dbReference type="InterPro" id="IPR049551">
    <property type="entry name" value="PKS_DH_C"/>
</dbReference>
<dbReference type="InterPro" id="IPR020807">
    <property type="entry name" value="PKS_DH"/>
</dbReference>
<dbReference type="InterPro" id="IPR056501">
    <property type="entry name" value="NAD-bd_HRPKS_sdrA"/>
</dbReference>
<dbReference type="InterPro" id="IPR016039">
    <property type="entry name" value="Thiolase-like"/>
</dbReference>
<dbReference type="PROSITE" id="PS52019">
    <property type="entry name" value="PKS_MFAS_DH"/>
    <property type="match status" value="1"/>
</dbReference>
<evidence type="ECO:0000256" key="7">
    <source>
        <dbReference type="ARBA" id="ARBA00023315"/>
    </source>
</evidence>
<dbReference type="Pfam" id="PF00109">
    <property type="entry name" value="ketoacyl-synt"/>
    <property type="match status" value="1"/>
</dbReference>
<dbReference type="GO" id="GO:0016491">
    <property type="term" value="F:oxidoreductase activity"/>
    <property type="evidence" value="ECO:0007669"/>
    <property type="project" value="UniProtKB-KW"/>
</dbReference>
<accession>A0AA38VMT6</accession>
<dbReference type="Proteomes" id="UP001174691">
    <property type="component" value="Unassembled WGS sequence"/>
</dbReference>
<dbReference type="InterPro" id="IPR057326">
    <property type="entry name" value="KR_dom"/>
</dbReference>
<keyword evidence="3" id="KW-0808">Transferase</keyword>
<dbReference type="InterPro" id="IPR020843">
    <property type="entry name" value="ER"/>
</dbReference>
<dbReference type="Gene3D" id="3.40.50.150">
    <property type="entry name" value="Vaccinia Virus protein VP39"/>
    <property type="match status" value="1"/>
</dbReference>
<feature type="compositionally biased region" description="Basic and acidic residues" evidence="9">
    <location>
        <begin position="474"/>
        <end position="484"/>
    </location>
</feature>
<dbReference type="Gene3D" id="1.10.1200.10">
    <property type="entry name" value="ACP-like"/>
    <property type="match status" value="1"/>
</dbReference>
<dbReference type="Pfam" id="PF21089">
    <property type="entry name" value="PKS_DH_N"/>
    <property type="match status" value="1"/>
</dbReference>
<evidence type="ECO:0000256" key="8">
    <source>
        <dbReference type="PROSITE-ProRule" id="PRU01363"/>
    </source>
</evidence>
<sequence length="2693" mass="291296">MGSMSATESSLVEPPPELSPAKDDIAIVGFSFKLPQGADDDDDAFWKVLLERKNLMTEWPESRLNVGSYVNSNNKNVNKIDCGGGHFIKEDVAVFDAPFFSVTAKEAAAMDPLQRWTLEASYRAFEKAGMPLSTLRGSQTAVFSATMTEDWARMTGMDPDNAERTAVTGTVASVIPNRVSFYFGLHGPSVHVDTACSGSLAAVDMACKALRDGDASAALVTGSNLILDPGVFQMLSSQNFLSPSSLCYSFDHRANGYARGEGILAVVLKPVLAAVRDGDMIRAVIRSSGSNQDGDTPGLTRPSSHAQEDLIRHVHRKAGLPLHQTRYFEAHGTGTPVGDPIEMEAIGSVFRECRSVQEPLYVGSVKANIGHLEGASGLAGMLKSIFVLEKGVIPPQANFEKINPAIDLDFYNLAVPTDQIAWPCSGVRRVSVNSFGFGGSNTHVILDDALHYLRERGLAGNHCTESSPTGTLDSSKHLAEEPNGHHGVSGHDAGHGVNGHVNGYVLNGHAVNGHGTNGHGTVATKGADLTTLLIWSAADEKATKRTTSGYEAFYASKIASEPDRTRAADKLGRLAWTLAAHRSHLIWRAFAVVDGPEHVDFPASKPIRSSAENGLAFVFTGQGAQYGDMGWDLVRYPVFAEHLRRIDDIYAKLGCQWSIFDELRGSENINKPEYSQPLSTAVQLALVQLLESFGIVPQAVVGHSSGEIAAAYTIGALSLESACKVSYFRGQLAGQLRAAQASTQPGAMLSINLPEDKVDSYLASVAETAVGDAHAVLNQVSVACVNSPLNCTLSGPEAAIDVVKAQADSDKIFAAKLKTGVAYHSRAMIAIAASYEKLMGGLVATNNERNHDPRAKSTTTPVMVSSVTGQPVHNRAVLADAKYWVENMVSQVRFADAVRVMTQQSFSLEHGFSAVTDLVEIGPHAALKRPVQDTIGSSSTIRYASALYRGRSAAETTLELMGLLHCLGHDVSLAAVINSGSGRSSIKENNDNNQLTKKHGDGMHHSPPRPFLVDCPAYPFDHSQRYWAESRISKDFRLREAVTGETLGMRATDWNPLAPRWRAFLCTETMPWIGHHVVSNMVLYPAAGMLLMAIEAVQQQVKSAGREVVGYLVKEARFASAIAVREAWEDRVEVQTLLRPALLQQHEKEASWFDVSVMSYSRDDGGRWTECCTSRVHVQYADEARVDGGREGRLADEAVREQYARAERACSRPVDSGVFYQDAAKAGLEYGQWFRVLRDVAWDSNATAVACADLAGTKYRTASLVHQAVLDAAFHVLRAAAGQHPVTNVPVRLADAWFAASGWQHPQTSTIRWMGTSHGKKVGTGERGSIYALADDGSILCAIREAETAAVSAVDDDTNGEEGSGEKGKNERNLLYNIEWKPQLSLLGRHDLALTCRADTFLQDEGPVIVARQKLCSALELVTARALAGLDKATVPSMRENLRRHVDWMHHYVGGMSAAQREAAAAITDADLEARLREIETLLPTWKLYTVVARNLPAILTNEVDPLQVIFETDLAAVFYADLFEISCADGRLTTFLDLAAHENPALRILEVGAGTGGVTGHVMCALREREERTGAPSFAEYTYTDVSPMFLEGAKKRWAELQGRMSFATLDLEKDIAGQGSLEPGSYDLVVAGCVLHATVDLEATLRNVRKALRPGGRLLLLEVIKPQDIATNFWTGLVPGWWVAHEEWRPYSAAVPEDQWDTSLKATGFSGNDLVIRDYQSDECHFLSIIVSTAVVGEDVGVGRACAKTNSSPQSLQTTNLVLIVDEAASEQQRELANTVLHCLHSEQRGGQARICTFSLNELAQVDLATDNTVVISLAEADRSLLTNLSSDGFRCLQHLTKHAPKMLWVTAESSTLTSSNGVESQHQGYPHYGAAQGFLRTIRCEQPDLHVVTLAIEPQASNASSAQHIATVFAAAFESSSREVEYLVRQGKILTGRAVQDPAANSTLRSLLVPQVQRRKWSDAPAALRLEVGVPGTLDSLRLVEDSSHGTELGGREVEIEAKAWGLNFRDVLMALGREEGHGLGADCTGVVTRVGAECESSLRPGDRVCMVAEGCMRQYPRAHEGRVCKIPEGMSFDTAASVLVPGLTAYHCLVDIARLQRGEWILVHSAAGSTGQMAVRIAQMLGARVLATTSSSEKKQFIMDTFGISEDHIFHSRTNSFARGVMRVTGGRGVDCVLNSLSGDGLRASWECMAPFGRFVDISVADINADAALPMAMFSKNVTFRALNLMWLSPDATAELLDKTMGLLSDGAIQPPQPLHVFGLTDVEKGFRFLQSGKNVGRIVIMPRPDDVVPQFVLERRSWKFDENASYLVSGGFGGLGRAILRWMAGRGAKYLIVPSRSGTASKAAVELVEELGAQGVRVFAPQCDVSRKTDLADALAECKRSNLPPIKGCINASMVLQDAIFENMTFAQWDLTLRSKVDTAWNLHSLLPRDLDFFLLLSSVAGVVGQSSSANYSAGCAFQDALAHHRVKVCGERALSLDVGWIRNIGIIAETAAYQRRRRTDQDLETIDDTELLALLTMACDPANPLPQPPHAVQGQLLFGLRTPADFLVRGQAPLPQLQRPLFDAFSYVPSLAGLSQSPDKAAAQAEQPAVLFRQAASAGERVQVVLRALAGKLAAAMSISADDVVPSKPFSSYGVDSLMAVELRNWIGREFAASMAVFEIMGGAAISSVASLVAKRSTVNQGE</sequence>
<dbReference type="SMART" id="SM00829">
    <property type="entry name" value="PKS_ER"/>
    <property type="match status" value="1"/>
</dbReference>
<feature type="region of interest" description="C-terminal hotdog fold" evidence="8">
    <location>
        <begin position="1211"/>
        <end position="1357"/>
    </location>
</feature>
<dbReference type="PROSITE" id="PS50075">
    <property type="entry name" value="CARRIER"/>
    <property type="match status" value="1"/>
</dbReference>
<feature type="domain" description="PKS/mFAS DH" evidence="12">
    <location>
        <begin position="1044"/>
        <end position="1357"/>
    </location>
</feature>
<dbReference type="InterPro" id="IPR011032">
    <property type="entry name" value="GroES-like_sf"/>
</dbReference>
<feature type="region of interest" description="N-terminal hotdog fold" evidence="8">
    <location>
        <begin position="1044"/>
        <end position="1183"/>
    </location>
</feature>
<dbReference type="InterPro" id="IPR001227">
    <property type="entry name" value="Ac_transferase_dom_sf"/>
</dbReference>
<dbReference type="PROSITE" id="PS00012">
    <property type="entry name" value="PHOSPHOPANTETHEINE"/>
    <property type="match status" value="1"/>
</dbReference>
<dbReference type="SMART" id="SM00822">
    <property type="entry name" value="PKS_KR"/>
    <property type="match status" value="1"/>
</dbReference>
<dbReference type="InterPro" id="IPR049900">
    <property type="entry name" value="PKS_mFAS_DH"/>
</dbReference>
<dbReference type="InterPro" id="IPR013217">
    <property type="entry name" value="Methyltransf_12"/>
</dbReference>
<feature type="active site" description="Proton acceptor; for dehydratase activity" evidence="8">
    <location>
        <position position="1076"/>
    </location>
</feature>
<dbReference type="InterPro" id="IPR014043">
    <property type="entry name" value="Acyl_transferase_dom"/>
</dbReference>
<keyword evidence="14" id="KW-1185">Reference proteome</keyword>
<dbReference type="InterPro" id="IPR050091">
    <property type="entry name" value="PKS_NRPS_Biosynth_Enz"/>
</dbReference>
<dbReference type="PANTHER" id="PTHR43775">
    <property type="entry name" value="FATTY ACID SYNTHASE"/>
    <property type="match status" value="1"/>
</dbReference>
<dbReference type="SMART" id="SM00823">
    <property type="entry name" value="PKS_PP"/>
    <property type="match status" value="1"/>
</dbReference>
<keyword evidence="2" id="KW-0597">Phosphoprotein</keyword>
<feature type="domain" description="Ketosynthase family 3 (KS3)" evidence="11">
    <location>
        <begin position="22"/>
        <end position="448"/>
    </location>
</feature>
<evidence type="ECO:0000259" key="10">
    <source>
        <dbReference type="PROSITE" id="PS50075"/>
    </source>
</evidence>
<dbReference type="CDD" id="cd05195">
    <property type="entry name" value="enoyl_red"/>
    <property type="match status" value="1"/>
</dbReference>
<dbReference type="GO" id="GO:1901336">
    <property type="term" value="P:lactone biosynthetic process"/>
    <property type="evidence" value="ECO:0007669"/>
    <property type="project" value="UniProtKB-ARBA"/>
</dbReference>
<keyword evidence="1" id="KW-0596">Phosphopantetheine</keyword>
<dbReference type="InterPro" id="IPR020806">
    <property type="entry name" value="PKS_PP-bd"/>
</dbReference>
<dbReference type="SUPFAM" id="SSF55048">
    <property type="entry name" value="Probable ACP-binding domain of malonyl-CoA ACP transacylase"/>
    <property type="match status" value="1"/>
</dbReference>
<name>A0AA38VMT6_9PEZI</name>
<dbReference type="GO" id="GO:0004312">
    <property type="term" value="F:fatty acid synthase activity"/>
    <property type="evidence" value="ECO:0007669"/>
    <property type="project" value="TreeGrafter"/>
</dbReference>
<dbReference type="Pfam" id="PF23297">
    <property type="entry name" value="ACP_SdgA_C"/>
    <property type="match status" value="1"/>
</dbReference>
<feature type="active site" description="Proton donor; for dehydratase activity" evidence="8">
    <location>
        <position position="1271"/>
    </location>
</feature>
<dbReference type="Pfam" id="PF08659">
    <property type="entry name" value="KR"/>
    <property type="match status" value="1"/>
</dbReference>
<dbReference type="InterPro" id="IPR032821">
    <property type="entry name" value="PKS_assoc"/>
</dbReference>
<evidence type="ECO:0000313" key="14">
    <source>
        <dbReference type="Proteomes" id="UP001174691"/>
    </source>
</evidence>
<dbReference type="Gene3D" id="3.40.47.10">
    <property type="match status" value="1"/>
</dbReference>
<dbReference type="SUPFAM" id="SSF53901">
    <property type="entry name" value="Thiolase-like"/>
    <property type="match status" value="1"/>
</dbReference>
<evidence type="ECO:0000256" key="5">
    <source>
        <dbReference type="ARBA" id="ARBA00023002"/>
    </source>
</evidence>
<evidence type="ECO:0000256" key="1">
    <source>
        <dbReference type="ARBA" id="ARBA00022450"/>
    </source>
</evidence>
<dbReference type="InterPro" id="IPR042104">
    <property type="entry name" value="PKS_dehydratase_sf"/>
</dbReference>
<dbReference type="InterPro" id="IPR013968">
    <property type="entry name" value="PKS_KR"/>
</dbReference>
<dbReference type="InterPro" id="IPR016036">
    <property type="entry name" value="Malonyl_transacylase_ACP-bd"/>
</dbReference>